<dbReference type="InterPro" id="IPR042100">
    <property type="entry name" value="Bug_dom1"/>
</dbReference>
<evidence type="ECO:0000256" key="2">
    <source>
        <dbReference type="SAM" id="SignalP"/>
    </source>
</evidence>
<comment type="similarity">
    <text evidence="1">Belongs to the UPF0065 (bug) family.</text>
</comment>
<evidence type="ECO:0000313" key="3">
    <source>
        <dbReference type="EMBL" id="OWT65693.1"/>
    </source>
</evidence>
<sequence>MLPSALLGVGLGAATAAHAEWPADQPVKIIVPQAAGGTNDTVARMIGSELGKALGQSVVVENHPGASGSIGMQLAARSPANGYTLAIASDSAAIISATRNMGWKLDRDLTGVALIGDQPMAVAVSTRSKYRSLAELIAAAKARPGHIPFGTSGLGTSQHIVGEWLAHLAGVQLIHVPYKGGGQAVADLVAGTIPAAVLGFAPLLAQARNHAVRIVAVTTAKRNPATPDVPTLKELGYPDITRAQWVGVVAPRGTPPAIVKQLSDAIDGIVRQPAIQAKLLGIGVTPKPMGAAEFDGFIHQDVTDWGNLVKQLHIKLN</sequence>
<dbReference type="Gene3D" id="3.40.190.10">
    <property type="entry name" value="Periplasmic binding protein-like II"/>
    <property type="match status" value="1"/>
</dbReference>
<name>A0A225MYT7_9BURK</name>
<keyword evidence="2" id="KW-0732">Signal</keyword>
<dbReference type="AlphaFoldDB" id="A0A225MYT7"/>
<dbReference type="EMBL" id="NJIH01000002">
    <property type="protein sequence ID" value="OWT65693.1"/>
    <property type="molecule type" value="Genomic_DNA"/>
</dbReference>
<reference evidence="4" key="1">
    <citation type="submission" date="2017-06" db="EMBL/GenBank/DDBJ databases">
        <title>Herbaspirillum phytohormonus sp. nov., isolated from the root nodule of Robinia pseudoacacia in lead-zinc mine.</title>
        <authorList>
            <person name="Fan M."/>
            <person name="Lin Y."/>
        </authorList>
    </citation>
    <scope>NUCLEOTIDE SEQUENCE [LARGE SCALE GENOMIC DNA]</scope>
    <source>
        <strain evidence="4">SC-089</strain>
    </source>
</reference>
<proteinExistence type="inferred from homology"/>
<accession>A0A225MYT7</accession>
<evidence type="ECO:0000256" key="1">
    <source>
        <dbReference type="ARBA" id="ARBA00006987"/>
    </source>
</evidence>
<dbReference type="PIRSF" id="PIRSF017082">
    <property type="entry name" value="YflP"/>
    <property type="match status" value="1"/>
</dbReference>
<dbReference type="CDD" id="cd07012">
    <property type="entry name" value="PBP2_Bug_TTT"/>
    <property type="match status" value="1"/>
</dbReference>
<comment type="caution">
    <text evidence="3">The sequence shown here is derived from an EMBL/GenBank/DDBJ whole genome shotgun (WGS) entry which is preliminary data.</text>
</comment>
<dbReference type="OrthoDB" id="8881024at2"/>
<dbReference type="Pfam" id="PF03401">
    <property type="entry name" value="TctC"/>
    <property type="match status" value="1"/>
</dbReference>
<dbReference type="PANTHER" id="PTHR42928">
    <property type="entry name" value="TRICARBOXYLATE-BINDING PROTEIN"/>
    <property type="match status" value="1"/>
</dbReference>
<gene>
    <name evidence="3" type="ORF">CEY11_02860</name>
</gene>
<feature type="chain" id="PRO_5012375300" description="ABC transporter substrate-binding protein" evidence="2">
    <location>
        <begin position="20"/>
        <end position="317"/>
    </location>
</feature>
<dbReference type="PANTHER" id="PTHR42928:SF5">
    <property type="entry name" value="BLR1237 PROTEIN"/>
    <property type="match status" value="1"/>
</dbReference>
<organism evidence="3 4">
    <name type="scientific">Candidimonas nitroreducens</name>
    <dbReference type="NCBI Taxonomy" id="683354"/>
    <lineage>
        <taxon>Bacteria</taxon>
        <taxon>Pseudomonadati</taxon>
        <taxon>Pseudomonadota</taxon>
        <taxon>Betaproteobacteria</taxon>
        <taxon>Burkholderiales</taxon>
        <taxon>Alcaligenaceae</taxon>
        <taxon>Candidimonas</taxon>
    </lineage>
</organism>
<evidence type="ECO:0000313" key="4">
    <source>
        <dbReference type="Proteomes" id="UP000214603"/>
    </source>
</evidence>
<dbReference type="Proteomes" id="UP000214603">
    <property type="component" value="Unassembled WGS sequence"/>
</dbReference>
<keyword evidence="4" id="KW-1185">Reference proteome</keyword>
<dbReference type="SUPFAM" id="SSF53850">
    <property type="entry name" value="Periplasmic binding protein-like II"/>
    <property type="match status" value="1"/>
</dbReference>
<dbReference type="Gene3D" id="3.40.190.150">
    <property type="entry name" value="Bordetella uptake gene, domain 1"/>
    <property type="match status" value="1"/>
</dbReference>
<protein>
    <recommendedName>
        <fullName evidence="5">ABC transporter substrate-binding protein</fullName>
    </recommendedName>
</protein>
<dbReference type="InterPro" id="IPR005064">
    <property type="entry name" value="BUG"/>
</dbReference>
<feature type="signal peptide" evidence="2">
    <location>
        <begin position="1"/>
        <end position="19"/>
    </location>
</feature>
<evidence type="ECO:0008006" key="5">
    <source>
        <dbReference type="Google" id="ProtNLM"/>
    </source>
</evidence>